<comment type="caution">
    <text evidence="1">The sequence shown here is derived from an EMBL/GenBank/DDBJ whole genome shotgun (WGS) entry which is preliminary data.</text>
</comment>
<dbReference type="AlphaFoldDB" id="X6LJF9"/>
<protein>
    <submittedName>
        <fullName evidence="1">Uncharacterized protein</fullName>
    </submittedName>
</protein>
<reference evidence="1 2" key="1">
    <citation type="journal article" date="2013" name="Curr. Biol.">
        <title>The Genome of the Foraminiferan Reticulomyxa filosa.</title>
        <authorList>
            <person name="Glockner G."/>
            <person name="Hulsmann N."/>
            <person name="Schleicher M."/>
            <person name="Noegel A.A."/>
            <person name="Eichinger L."/>
            <person name="Gallinger C."/>
            <person name="Pawlowski J."/>
            <person name="Sierra R."/>
            <person name="Euteneuer U."/>
            <person name="Pillet L."/>
            <person name="Moustafa A."/>
            <person name="Platzer M."/>
            <person name="Groth M."/>
            <person name="Szafranski K."/>
            <person name="Schliwa M."/>
        </authorList>
    </citation>
    <scope>NUCLEOTIDE SEQUENCE [LARGE SCALE GENOMIC DNA]</scope>
</reference>
<evidence type="ECO:0000313" key="1">
    <source>
        <dbReference type="EMBL" id="ETO01486.1"/>
    </source>
</evidence>
<proteinExistence type="predicted"/>
<accession>X6LJF9</accession>
<feature type="non-terminal residue" evidence="1">
    <location>
        <position position="1"/>
    </location>
</feature>
<dbReference type="Proteomes" id="UP000023152">
    <property type="component" value="Unassembled WGS sequence"/>
</dbReference>
<organism evidence="1 2">
    <name type="scientific">Reticulomyxa filosa</name>
    <dbReference type="NCBI Taxonomy" id="46433"/>
    <lineage>
        <taxon>Eukaryota</taxon>
        <taxon>Sar</taxon>
        <taxon>Rhizaria</taxon>
        <taxon>Retaria</taxon>
        <taxon>Foraminifera</taxon>
        <taxon>Monothalamids</taxon>
        <taxon>Reticulomyxidae</taxon>
        <taxon>Reticulomyxa</taxon>
    </lineage>
</organism>
<keyword evidence="2" id="KW-1185">Reference proteome</keyword>
<evidence type="ECO:0000313" key="2">
    <source>
        <dbReference type="Proteomes" id="UP000023152"/>
    </source>
</evidence>
<gene>
    <name evidence="1" type="ORF">RFI_35954</name>
</gene>
<feature type="non-terminal residue" evidence="1">
    <location>
        <position position="124"/>
    </location>
</feature>
<name>X6LJF9_RETFI</name>
<sequence>KLFQPLIMVFTHYNFFGYGYTLRDFIGWEQRKHLYFDFQNEDRIALFDDVTTAFDVMTDSEDGPLNSCNVKLWGGPISMPTFIRVKYPCKDNYYSYCLEKTLIEQLTKTIDSNNLSDVTETSTK</sequence>
<dbReference type="EMBL" id="ASPP01038165">
    <property type="protein sequence ID" value="ETO01486.1"/>
    <property type="molecule type" value="Genomic_DNA"/>
</dbReference>